<reference evidence="1" key="2">
    <citation type="journal article" date="2023" name="Curr. Microbiol.">
        <title>Granulicatella seriolae sp. nov., a Novel Facultative Anaerobe Isolated from Yellowtail Marine Fish.</title>
        <authorList>
            <person name="Lee M."/>
            <person name="Choi Y.J."/>
            <person name="Farooq A."/>
            <person name="Jeong J.B."/>
            <person name="Jung M.Y."/>
        </authorList>
    </citation>
    <scope>NUCLEOTIDE SEQUENCE</scope>
    <source>
        <strain evidence="1">S8</strain>
    </source>
</reference>
<organism evidence="1 2">
    <name type="scientific">Granulicatella seriolae</name>
    <dbReference type="NCBI Taxonomy" id="2967226"/>
    <lineage>
        <taxon>Bacteria</taxon>
        <taxon>Bacillati</taxon>
        <taxon>Bacillota</taxon>
        <taxon>Bacilli</taxon>
        <taxon>Lactobacillales</taxon>
        <taxon>Carnobacteriaceae</taxon>
        <taxon>Granulicatella</taxon>
    </lineage>
</organism>
<proteinExistence type="predicted"/>
<gene>
    <name evidence="1" type="ORF">NPA36_09255</name>
</gene>
<accession>A0ABT1WQA6</accession>
<evidence type="ECO:0008006" key="3">
    <source>
        <dbReference type="Google" id="ProtNLM"/>
    </source>
</evidence>
<evidence type="ECO:0000313" key="1">
    <source>
        <dbReference type="EMBL" id="MCQ9210731.1"/>
    </source>
</evidence>
<dbReference type="EMBL" id="JANHNZ010000012">
    <property type="protein sequence ID" value="MCQ9210731.1"/>
    <property type="molecule type" value="Genomic_DNA"/>
</dbReference>
<reference evidence="1" key="3">
    <citation type="journal article" date="2023" name="Microbiol. Resour. Announc.">
        <title>Draft Genome Sequence of Granulicatella sp. Strain S8, Isolated from a Marine Fish, Seriola quinqueradiata.</title>
        <authorList>
            <person name="Lee M."/>
            <person name="Farooq A."/>
            <person name="Jeong J.B."/>
            <person name="Jung M.Y."/>
        </authorList>
    </citation>
    <scope>NUCLEOTIDE SEQUENCE</scope>
    <source>
        <strain evidence="1">S8</strain>
    </source>
</reference>
<sequence length="96" mass="11506">MKCRNISEGYYDVYTISKLRWDEINFTTLATALKNTMAKRESKFQLDNYSAIMEQIKNSQIQQQLWEKYQREYNYAKGLYFDEVVDSVLKVVDQII</sequence>
<evidence type="ECO:0000313" key="2">
    <source>
        <dbReference type="Proteomes" id="UP001059480"/>
    </source>
</evidence>
<reference evidence="1" key="1">
    <citation type="submission" date="2022-07" db="EMBL/GenBank/DDBJ databases">
        <authorList>
            <person name="Jung M.-Y."/>
            <person name="Lee M."/>
        </authorList>
    </citation>
    <scope>NUCLEOTIDE SEQUENCE</scope>
    <source>
        <strain evidence="1">S8</strain>
    </source>
</reference>
<protein>
    <recommendedName>
        <fullName evidence="3">Nucleotidyl transferase AbiEii/AbiGii toxin family protein</fullName>
    </recommendedName>
</protein>
<name>A0ABT1WQA6_9LACT</name>
<comment type="caution">
    <text evidence="1">The sequence shown here is derived from an EMBL/GenBank/DDBJ whole genome shotgun (WGS) entry which is preliminary data.</text>
</comment>
<dbReference type="RefSeq" id="WP_256945839.1">
    <property type="nucleotide sequence ID" value="NZ_JANHNZ010000012.1"/>
</dbReference>
<dbReference type="Proteomes" id="UP001059480">
    <property type="component" value="Unassembled WGS sequence"/>
</dbReference>
<keyword evidence="2" id="KW-1185">Reference proteome</keyword>